<reference evidence="2" key="1">
    <citation type="submission" date="2015-10" db="EMBL/GenBank/DDBJ databases">
        <title>Genome of Paenibacillus bovis sp. nov.</title>
        <authorList>
            <person name="Wu Z."/>
            <person name="Gao C."/>
            <person name="Liu Z."/>
            <person name="Zheng H."/>
        </authorList>
    </citation>
    <scope>NUCLEOTIDE SEQUENCE [LARGE SCALE GENOMIC DNA]</scope>
    <source>
        <strain evidence="2">BD3526</strain>
    </source>
</reference>
<sequence>MEVRIEKVEQNGKEYTIRYQLEKPLPFDLHDIVMLQAGDYVVGSVRQLDAEQITLYISKDELNWGDKTIIQLAFSPTVSIRGSKEIIAELGHFPDFEEGIITGYEIGKDQVELTIQLPEPLSDREVKLTFLEAFDIEFSPPDARLNVIAEVDFRYDGTDMVVDIEAAQGLSGSFFCGGIQAELVQNEN</sequence>
<dbReference type="RefSeq" id="WP_060534188.1">
    <property type="nucleotide sequence ID" value="NZ_CP013023.1"/>
</dbReference>
<dbReference type="OrthoDB" id="2598278at2"/>
<protein>
    <submittedName>
        <fullName evidence="1">Uncharacterized protein</fullName>
    </submittedName>
</protein>
<keyword evidence="2" id="KW-1185">Reference proteome</keyword>
<accession>A0A172ZFH9</accession>
<dbReference type="EMBL" id="CP013023">
    <property type="protein sequence ID" value="ANF96385.1"/>
    <property type="molecule type" value="Genomic_DNA"/>
</dbReference>
<name>A0A172ZFH9_9BACL</name>
<evidence type="ECO:0000313" key="2">
    <source>
        <dbReference type="Proteomes" id="UP000078148"/>
    </source>
</evidence>
<organism evidence="1 2">
    <name type="scientific">Paenibacillus bovis</name>
    <dbReference type="NCBI Taxonomy" id="1616788"/>
    <lineage>
        <taxon>Bacteria</taxon>
        <taxon>Bacillati</taxon>
        <taxon>Bacillota</taxon>
        <taxon>Bacilli</taxon>
        <taxon>Bacillales</taxon>
        <taxon>Paenibacillaceae</taxon>
        <taxon>Paenibacillus</taxon>
    </lineage>
</organism>
<dbReference type="KEGG" id="pbv:AR543_10465"/>
<dbReference type="AlphaFoldDB" id="A0A172ZFH9"/>
<proteinExistence type="predicted"/>
<dbReference type="Proteomes" id="UP000078148">
    <property type="component" value="Chromosome"/>
</dbReference>
<reference evidence="1 2" key="2">
    <citation type="journal article" date="2016" name="Int. J. Syst. Evol. Microbiol.">
        <title>Paenibacillus bovis sp. nov., isolated from raw yak (Bos grunniens) milk.</title>
        <authorList>
            <person name="Gao C."/>
            <person name="Han J."/>
            <person name="Liu Z."/>
            <person name="Xu X."/>
            <person name="Hang F."/>
            <person name="Wu Z."/>
        </authorList>
    </citation>
    <scope>NUCLEOTIDE SEQUENCE [LARGE SCALE GENOMIC DNA]</scope>
    <source>
        <strain evidence="1 2">BD3526</strain>
    </source>
</reference>
<gene>
    <name evidence="1" type="ORF">AR543_10465</name>
</gene>
<evidence type="ECO:0000313" key="1">
    <source>
        <dbReference type="EMBL" id="ANF96385.1"/>
    </source>
</evidence>